<keyword evidence="2" id="KW-1133">Transmembrane helix</keyword>
<organism evidence="3 4">
    <name type="scientific">Lineolata rhizophorae</name>
    <dbReference type="NCBI Taxonomy" id="578093"/>
    <lineage>
        <taxon>Eukaryota</taxon>
        <taxon>Fungi</taxon>
        <taxon>Dikarya</taxon>
        <taxon>Ascomycota</taxon>
        <taxon>Pezizomycotina</taxon>
        <taxon>Dothideomycetes</taxon>
        <taxon>Dothideomycetes incertae sedis</taxon>
        <taxon>Lineolatales</taxon>
        <taxon>Lineolataceae</taxon>
        <taxon>Lineolata</taxon>
    </lineage>
</organism>
<evidence type="ECO:0000256" key="2">
    <source>
        <dbReference type="SAM" id="Phobius"/>
    </source>
</evidence>
<keyword evidence="2" id="KW-0812">Transmembrane</keyword>
<dbReference type="OrthoDB" id="4775599at2759"/>
<proteinExistence type="predicted"/>
<accession>A0A6A6P3I6</accession>
<dbReference type="EMBL" id="MU001677">
    <property type="protein sequence ID" value="KAF2458580.1"/>
    <property type="molecule type" value="Genomic_DNA"/>
</dbReference>
<feature type="transmembrane region" description="Helical" evidence="2">
    <location>
        <begin position="119"/>
        <end position="138"/>
    </location>
</feature>
<keyword evidence="2" id="KW-0472">Membrane</keyword>
<feature type="region of interest" description="Disordered" evidence="1">
    <location>
        <begin position="50"/>
        <end position="83"/>
    </location>
</feature>
<feature type="region of interest" description="Disordered" evidence="1">
    <location>
        <begin position="191"/>
        <end position="296"/>
    </location>
</feature>
<name>A0A6A6P3I6_9PEZI</name>
<protein>
    <submittedName>
        <fullName evidence="3">Uncharacterized protein</fullName>
    </submittedName>
</protein>
<feature type="compositionally biased region" description="Low complexity" evidence="1">
    <location>
        <begin position="59"/>
        <end position="77"/>
    </location>
</feature>
<evidence type="ECO:0000256" key="1">
    <source>
        <dbReference type="SAM" id="MobiDB-lite"/>
    </source>
</evidence>
<evidence type="ECO:0000313" key="4">
    <source>
        <dbReference type="Proteomes" id="UP000799766"/>
    </source>
</evidence>
<gene>
    <name evidence="3" type="ORF">BDY21DRAFT_340638</name>
</gene>
<sequence length="296" mass="32285">MALAPRLRPRRLQLPSRAAIDQLLYIFWILPGSTTAQQSLPTTLQPAAPSMSAVSFDGPTSPRTSLPPSSSDMPSSSTAASNRSPTLSIVPVFTVPVFTDQVAADRQDPEETRSGLLNYYFVFLAVFVILLFVLMWLVHRRKKKLKLYIRSHQQNALARDIDGWVSNRRWMHGNWRSGGQGAGVLRRHEGLNEHGEAPPPYQPSAPAENTVGAGDGTNGWPGGPPQSAPHDSHARDPETGLAIPLRTLSREGGATLKPPDYNETVRSTSAGESVHPLGSSQTSEDPLQDLQRPSHR</sequence>
<dbReference type="AlphaFoldDB" id="A0A6A6P3I6"/>
<evidence type="ECO:0000313" key="3">
    <source>
        <dbReference type="EMBL" id="KAF2458580.1"/>
    </source>
</evidence>
<keyword evidence="4" id="KW-1185">Reference proteome</keyword>
<dbReference type="Proteomes" id="UP000799766">
    <property type="component" value="Unassembled WGS sequence"/>
</dbReference>
<reference evidence="3" key="1">
    <citation type="journal article" date="2020" name="Stud. Mycol.">
        <title>101 Dothideomycetes genomes: a test case for predicting lifestyles and emergence of pathogens.</title>
        <authorList>
            <person name="Haridas S."/>
            <person name="Albert R."/>
            <person name="Binder M."/>
            <person name="Bloem J."/>
            <person name="Labutti K."/>
            <person name="Salamov A."/>
            <person name="Andreopoulos B."/>
            <person name="Baker S."/>
            <person name="Barry K."/>
            <person name="Bills G."/>
            <person name="Bluhm B."/>
            <person name="Cannon C."/>
            <person name="Castanera R."/>
            <person name="Culley D."/>
            <person name="Daum C."/>
            <person name="Ezra D."/>
            <person name="Gonzalez J."/>
            <person name="Henrissat B."/>
            <person name="Kuo A."/>
            <person name="Liang C."/>
            <person name="Lipzen A."/>
            <person name="Lutzoni F."/>
            <person name="Magnuson J."/>
            <person name="Mondo S."/>
            <person name="Nolan M."/>
            <person name="Ohm R."/>
            <person name="Pangilinan J."/>
            <person name="Park H.-J."/>
            <person name="Ramirez L."/>
            <person name="Alfaro M."/>
            <person name="Sun H."/>
            <person name="Tritt A."/>
            <person name="Yoshinaga Y."/>
            <person name="Zwiers L.-H."/>
            <person name="Turgeon B."/>
            <person name="Goodwin S."/>
            <person name="Spatafora J."/>
            <person name="Crous P."/>
            <person name="Grigoriev I."/>
        </authorList>
    </citation>
    <scope>NUCLEOTIDE SEQUENCE</scope>
    <source>
        <strain evidence="3">ATCC 16933</strain>
    </source>
</reference>